<dbReference type="AlphaFoldDB" id="A0A835Q6H4"/>
<dbReference type="SUPFAM" id="SSF52540">
    <property type="entry name" value="P-loop containing nucleoside triphosphate hydrolases"/>
    <property type="match status" value="1"/>
</dbReference>
<dbReference type="OrthoDB" id="442176at2759"/>
<evidence type="ECO:0000256" key="6">
    <source>
        <dbReference type="RuleBase" id="RU003330"/>
    </source>
</evidence>
<dbReference type="PRINTS" id="PR00094">
    <property type="entry name" value="ADENYLTKNASE"/>
</dbReference>
<keyword evidence="4" id="KW-0547">Nucleotide-binding</keyword>
<evidence type="ECO:0000256" key="1">
    <source>
        <dbReference type="ARBA" id="ARBA00007220"/>
    </source>
</evidence>
<evidence type="ECO:0000313" key="8">
    <source>
        <dbReference type="Proteomes" id="UP000639772"/>
    </source>
</evidence>
<evidence type="ECO:0000256" key="4">
    <source>
        <dbReference type="ARBA" id="ARBA00022741"/>
    </source>
</evidence>
<dbReference type="EC" id="2.7.4.3" evidence="2"/>
<evidence type="ECO:0000313" key="7">
    <source>
        <dbReference type="EMBL" id="KAG0462222.1"/>
    </source>
</evidence>
<keyword evidence="5 6" id="KW-0418">Kinase</keyword>
<dbReference type="InterPro" id="IPR027417">
    <property type="entry name" value="P-loop_NTPase"/>
</dbReference>
<dbReference type="GO" id="GO:0005524">
    <property type="term" value="F:ATP binding"/>
    <property type="evidence" value="ECO:0007669"/>
    <property type="project" value="InterPro"/>
</dbReference>
<dbReference type="CDD" id="cd01428">
    <property type="entry name" value="ADK"/>
    <property type="match status" value="1"/>
</dbReference>
<keyword evidence="3 6" id="KW-0808">Transferase</keyword>
<dbReference type="InterPro" id="IPR000850">
    <property type="entry name" value="Adenylat/UMP-CMP_kin"/>
</dbReference>
<dbReference type="PANTHER" id="PTHR23359">
    <property type="entry name" value="NUCLEOTIDE KINASE"/>
    <property type="match status" value="1"/>
</dbReference>
<proteinExistence type="inferred from homology"/>
<organism evidence="7 8">
    <name type="scientific">Vanilla planifolia</name>
    <name type="common">Vanilla</name>
    <dbReference type="NCBI Taxonomy" id="51239"/>
    <lineage>
        <taxon>Eukaryota</taxon>
        <taxon>Viridiplantae</taxon>
        <taxon>Streptophyta</taxon>
        <taxon>Embryophyta</taxon>
        <taxon>Tracheophyta</taxon>
        <taxon>Spermatophyta</taxon>
        <taxon>Magnoliopsida</taxon>
        <taxon>Liliopsida</taxon>
        <taxon>Asparagales</taxon>
        <taxon>Orchidaceae</taxon>
        <taxon>Vanilloideae</taxon>
        <taxon>Vanilleae</taxon>
        <taxon>Vanilla</taxon>
    </lineage>
</organism>
<accession>A0A835Q6H4</accession>
<dbReference type="HAMAP" id="MF_00235">
    <property type="entry name" value="Adenylate_kinase_Adk"/>
    <property type="match status" value="1"/>
</dbReference>
<dbReference type="GO" id="GO:0004017">
    <property type="term" value="F:AMP kinase activity"/>
    <property type="evidence" value="ECO:0007669"/>
    <property type="project" value="UniProtKB-EC"/>
</dbReference>
<dbReference type="Proteomes" id="UP000639772">
    <property type="component" value="Chromosome 11"/>
</dbReference>
<evidence type="ECO:0000256" key="2">
    <source>
        <dbReference type="ARBA" id="ARBA00012955"/>
    </source>
</evidence>
<protein>
    <recommendedName>
        <fullName evidence="2">adenylate kinase</fullName>
        <ecNumber evidence="2">2.7.4.3</ecNumber>
    </recommendedName>
</protein>
<gene>
    <name evidence="7" type="ORF">HPP92_020698</name>
</gene>
<dbReference type="Gene3D" id="3.40.50.300">
    <property type="entry name" value="P-loop containing nucleotide triphosphate hydrolases"/>
    <property type="match status" value="2"/>
</dbReference>
<dbReference type="Pfam" id="PF00406">
    <property type="entry name" value="ADK"/>
    <property type="match status" value="1"/>
</dbReference>
<evidence type="ECO:0000256" key="5">
    <source>
        <dbReference type="ARBA" id="ARBA00022777"/>
    </source>
</evidence>
<evidence type="ECO:0000256" key="3">
    <source>
        <dbReference type="ARBA" id="ARBA00022679"/>
    </source>
</evidence>
<sequence length="219" mass="25080">MWRRTTLLNCRISLHFSFFGNSVFHHQHYIHNQVKEADAPKLLRPFITFVLGGPGSGKGTQCAKIAETFGFVHLSAGELLRKEILSNSENGPYIDKPVNTLKFPETKVVRASCQMDLRYGRTKFNIPSSFSSQVGIEPDLVIFFDCPEEEMLRRVLSRNQGRVDDNIDTIKKRLKIFNKLNLPVIDYYSSKGKVHKVIAVGTIEEIFEKVRPLFSSLRY</sequence>
<reference evidence="7 8" key="1">
    <citation type="journal article" date="2020" name="Nat. Food">
        <title>A phased Vanilla planifolia genome enables genetic improvement of flavour and production.</title>
        <authorList>
            <person name="Hasing T."/>
            <person name="Tang H."/>
            <person name="Brym M."/>
            <person name="Khazi F."/>
            <person name="Huang T."/>
            <person name="Chambers A.H."/>
        </authorList>
    </citation>
    <scope>NUCLEOTIDE SEQUENCE [LARGE SCALE GENOMIC DNA]</scope>
    <source>
        <tissue evidence="7">Leaf</tissue>
    </source>
</reference>
<name>A0A835Q6H4_VANPL</name>
<comment type="caution">
    <text evidence="7">The sequence shown here is derived from an EMBL/GenBank/DDBJ whole genome shotgun (WGS) entry which is preliminary data.</text>
</comment>
<dbReference type="EMBL" id="JADCNM010000011">
    <property type="protein sequence ID" value="KAG0462222.1"/>
    <property type="molecule type" value="Genomic_DNA"/>
</dbReference>
<comment type="similarity">
    <text evidence="1 6">Belongs to the adenylate kinase family.</text>
</comment>